<comment type="similarity">
    <text evidence="23">Belongs to the protein kinase superfamily. Ser/Thr protein kinase family. CDPK subfamily.</text>
</comment>
<keyword evidence="19" id="KW-0969">Cilium</keyword>
<gene>
    <name evidence="32" type="ORF">PPERSA_00319</name>
</gene>
<dbReference type="SUPFAM" id="SSF47473">
    <property type="entry name" value="EF-hand"/>
    <property type="match status" value="1"/>
</dbReference>
<evidence type="ECO:0000256" key="12">
    <source>
        <dbReference type="ARBA" id="ARBA00022737"/>
    </source>
</evidence>
<dbReference type="GO" id="GO:0004674">
    <property type="term" value="F:protein serine/threonine kinase activity"/>
    <property type="evidence" value="ECO:0007669"/>
    <property type="project" value="UniProtKB-KW"/>
</dbReference>
<evidence type="ECO:0000256" key="3">
    <source>
        <dbReference type="ARBA" id="ARBA00004342"/>
    </source>
</evidence>
<dbReference type="CDD" id="cd00051">
    <property type="entry name" value="EFh"/>
    <property type="match status" value="2"/>
</dbReference>
<protein>
    <recommendedName>
        <fullName evidence="27">Calcium-dependent protein kinase 1</fullName>
        <ecNumber evidence="5">2.7.11.1</ecNumber>
    </recommendedName>
</protein>
<feature type="domain" description="EF-hand" evidence="31">
    <location>
        <begin position="397"/>
        <end position="432"/>
    </location>
</feature>
<evidence type="ECO:0000256" key="18">
    <source>
        <dbReference type="ARBA" id="ARBA00022870"/>
    </source>
</evidence>
<comment type="catalytic activity">
    <reaction evidence="24">
        <text>L-threonyl-[protein] + ATP = O-phospho-L-threonyl-[protein] + ADP + H(+)</text>
        <dbReference type="Rhea" id="RHEA:46608"/>
        <dbReference type="Rhea" id="RHEA-COMP:11060"/>
        <dbReference type="Rhea" id="RHEA-COMP:11605"/>
        <dbReference type="ChEBI" id="CHEBI:15378"/>
        <dbReference type="ChEBI" id="CHEBI:30013"/>
        <dbReference type="ChEBI" id="CHEBI:30616"/>
        <dbReference type="ChEBI" id="CHEBI:61977"/>
        <dbReference type="ChEBI" id="CHEBI:456216"/>
        <dbReference type="EC" id="2.7.11.1"/>
    </reaction>
</comment>
<evidence type="ECO:0000256" key="2">
    <source>
        <dbReference type="ARBA" id="ARBA00004230"/>
    </source>
</evidence>
<evidence type="ECO:0000313" key="32">
    <source>
        <dbReference type="EMBL" id="KRX01612.1"/>
    </source>
</evidence>
<feature type="domain" description="EF-hand" evidence="31">
    <location>
        <begin position="364"/>
        <end position="396"/>
    </location>
</feature>
<dbReference type="GO" id="GO:0005509">
    <property type="term" value="F:calcium ion binding"/>
    <property type="evidence" value="ECO:0007669"/>
    <property type="project" value="InterPro"/>
</dbReference>
<dbReference type="InParanoid" id="A0A0V0QHH0"/>
<evidence type="ECO:0000256" key="11">
    <source>
        <dbReference type="ARBA" id="ARBA00022723"/>
    </source>
</evidence>
<dbReference type="EC" id="2.7.11.1" evidence="5"/>
<dbReference type="CDD" id="cd05117">
    <property type="entry name" value="STKc_CAMK"/>
    <property type="match status" value="1"/>
</dbReference>
<dbReference type="PROSITE" id="PS00018">
    <property type="entry name" value="EF_HAND_1"/>
    <property type="match status" value="4"/>
</dbReference>
<keyword evidence="18" id="KW-0472">Membrane</keyword>
<dbReference type="GO" id="GO:0020002">
    <property type="term" value="C:host cell plasma membrane"/>
    <property type="evidence" value="ECO:0007669"/>
    <property type="project" value="UniProtKB-SubCell"/>
</dbReference>
<keyword evidence="12" id="KW-0677">Repeat</keyword>
<comment type="subcellular location">
    <subcellularLocation>
        <location evidence="3">Cell membrane</location>
        <topology evidence="3">Lipid-anchor</topology>
        <orientation evidence="3">Cytoplasmic side</orientation>
    </subcellularLocation>
    <subcellularLocation>
        <location evidence="2">Cell projection</location>
        <location evidence="2">Cilium</location>
        <location evidence="2">Flagellum</location>
    </subcellularLocation>
    <subcellularLocation>
        <location evidence="4">Host cell membrane</location>
        <topology evidence="4">Lipid-anchor</topology>
    </subcellularLocation>
    <subcellularLocation>
        <location evidence="26">Parasitophorous vacuole membrane</location>
        <topology evidence="26">Lipid-anchor</topology>
    </subcellularLocation>
</comment>
<evidence type="ECO:0000256" key="26">
    <source>
        <dbReference type="ARBA" id="ARBA00060437"/>
    </source>
</evidence>
<dbReference type="InterPro" id="IPR018247">
    <property type="entry name" value="EF_Hand_1_Ca_BS"/>
</dbReference>
<dbReference type="Pfam" id="PF13499">
    <property type="entry name" value="EF-hand_7"/>
    <property type="match status" value="2"/>
</dbReference>
<evidence type="ECO:0000256" key="5">
    <source>
        <dbReference type="ARBA" id="ARBA00012513"/>
    </source>
</evidence>
<evidence type="ECO:0000256" key="13">
    <source>
        <dbReference type="ARBA" id="ARBA00022741"/>
    </source>
</evidence>
<dbReference type="InterPro" id="IPR002048">
    <property type="entry name" value="EF_hand_dom"/>
</dbReference>
<dbReference type="PROSITE" id="PS50011">
    <property type="entry name" value="PROTEIN_KINASE_DOM"/>
    <property type="match status" value="1"/>
</dbReference>
<keyword evidence="18" id="KW-1043">Host membrane</keyword>
<keyword evidence="9" id="KW-0808">Transferase</keyword>
<name>A0A0V0QHH0_PSEPJ</name>
<dbReference type="PROSITE" id="PS50222">
    <property type="entry name" value="EF_HAND_2"/>
    <property type="match status" value="4"/>
</dbReference>
<evidence type="ECO:0000256" key="6">
    <source>
        <dbReference type="ARBA" id="ARBA00022475"/>
    </source>
</evidence>
<dbReference type="OrthoDB" id="40902at2759"/>
<keyword evidence="16 28" id="KW-0067">ATP-binding</keyword>
<dbReference type="InterPro" id="IPR011992">
    <property type="entry name" value="EF-hand-dom_pair"/>
</dbReference>
<dbReference type="Gene3D" id="1.10.238.10">
    <property type="entry name" value="EF-hand"/>
    <property type="match status" value="2"/>
</dbReference>
<dbReference type="OMA" id="CMELCAG"/>
<dbReference type="Proteomes" id="UP000054937">
    <property type="component" value="Unassembled WGS sequence"/>
</dbReference>
<dbReference type="Pfam" id="PF00069">
    <property type="entry name" value="Pkinase"/>
    <property type="match status" value="1"/>
</dbReference>
<evidence type="ECO:0000259" key="30">
    <source>
        <dbReference type="PROSITE" id="PS50011"/>
    </source>
</evidence>
<keyword evidence="21" id="KW-0966">Cell projection</keyword>
<evidence type="ECO:0000256" key="9">
    <source>
        <dbReference type="ARBA" id="ARBA00022679"/>
    </source>
</evidence>
<proteinExistence type="inferred from homology"/>
<evidence type="ECO:0000256" key="20">
    <source>
        <dbReference type="ARBA" id="ARBA00023139"/>
    </source>
</evidence>
<keyword evidence="20" id="KW-0564">Palmitate</keyword>
<evidence type="ECO:0000256" key="16">
    <source>
        <dbReference type="ARBA" id="ARBA00022840"/>
    </source>
</evidence>
<comment type="catalytic activity">
    <reaction evidence="25">
        <text>L-seryl-[protein] + ATP = O-phospho-L-seryl-[protein] + ADP + H(+)</text>
        <dbReference type="Rhea" id="RHEA:17989"/>
        <dbReference type="Rhea" id="RHEA-COMP:9863"/>
        <dbReference type="Rhea" id="RHEA-COMP:11604"/>
        <dbReference type="ChEBI" id="CHEBI:15378"/>
        <dbReference type="ChEBI" id="CHEBI:29999"/>
        <dbReference type="ChEBI" id="CHEBI:30616"/>
        <dbReference type="ChEBI" id="CHEBI:83421"/>
        <dbReference type="ChEBI" id="CHEBI:456216"/>
        <dbReference type="EC" id="2.7.11.1"/>
    </reaction>
</comment>
<feature type="binding site" evidence="28">
    <location>
        <position position="65"/>
    </location>
    <ligand>
        <name>ATP</name>
        <dbReference type="ChEBI" id="CHEBI:30616"/>
    </ligand>
</feature>
<dbReference type="SUPFAM" id="SSF56112">
    <property type="entry name" value="Protein kinase-like (PK-like)"/>
    <property type="match status" value="1"/>
</dbReference>
<dbReference type="GO" id="GO:0005524">
    <property type="term" value="F:ATP binding"/>
    <property type="evidence" value="ECO:0007669"/>
    <property type="project" value="UniProtKB-UniRule"/>
</dbReference>
<dbReference type="EMBL" id="LDAU01000169">
    <property type="protein sequence ID" value="KRX01612.1"/>
    <property type="molecule type" value="Genomic_DNA"/>
</dbReference>
<feature type="domain" description="EF-hand" evidence="31">
    <location>
        <begin position="435"/>
        <end position="470"/>
    </location>
</feature>
<evidence type="ECO:0000256" key="7">
    <source>
        <dbReference type="ARBA" id="ARBA00022511"/>
    </source>
</evidence>
<evidence type="ECO:0000256" key="23">
    <source>
        <dbReference type="ARBA" id="ARBA00024334"/>
    </source>
</evidence>
<keyword evidence="33" id="KW-1185">Reference proteome</keyword>
<dbReference type="SMART" id="SM00220">
    <property type="entry name" value="S_TKc"/>
    <property type="match status" value="1"/>
</dbReference>
<evidence type="ECO:0000256" key="10">
    <source>
        <dbReference type="ARBA" id="ARBA00022707"/>
    </source>
</evidence>
<organism evidence="32 33">
    <name type="scientific">Pseudocohnilembus persalinus</name>
    <name type="common">Ciliate</name>
    <dbReference type="NCBI Taxonomy" id="266149"/>
    <lineage>
        <taxon>Eukaryota</taxon>
        <taxon>Sar</taxon>
        <taxon>Alveolata</taxon>
        <taxon>Ciliophora</taxon>
        <taxon>Intramacronucleata</taxon>
        <taxon>Oligohymenophorea</taxon>
        <taxon>Scuticociliatia</taxon>
        <taxon>Philasterida</taxon>
        <taxon>Pseudocohnilembidae</taxon>
        <taxon>Pseudocohnilembus</taxon>
    </lineage>
</organism>
<dbReference type="PANTHER" id="PTHR24349">
    <property type="entry name" value="SERINE/THREONINE-PROTEIN KINASE"/>
    <property type="match status" value="1"/>
</dbReference>
<evidence type="ECO:0000256" key="22">
    <source>
        <dbReference type="ARBA" id="ARBA00023288"/>
    </source>
</evidence>
<evidence type="ECO:0000256" key="4">
    <source>
        <dbReference type="ARBA" id="ARBA00004425"/>
    </source>
</evidence>
<dbReference type="GO" id="GO:0031514">
    <property type="term" value="C:motile cilium"/>
    <property type="evidence" value="ECO:0007669"/>
    <property type="project" value="UniProtKB-SubCell"/>
</dbReference>
<dbReference type="GO" id="GO:0020005">
    <property type="term" value="C:symbiont-containing vacuole membrane"/>
    <property type="evidence" value="ECO:0007669"/>
    <property type="project" value="UniProtKB-SubCell"/>
</dbReference>
<keyword evidence="14 32" id="KW-0418">Kinase</keyword>
<keyword evidence="6" id="KW-1003">Cell membrane</keyword>
<feature type="domain" description="Protein kinase" evidence="30">
    <location>
        <begin position="31"/>
        <end position="284"/>
    </location>
</feature>
<keyword evidence="7" id="KW-1032">Host cell membrane</keyword>
<dbReference type="InterPro" id="IPR000719">
    <property type="entry name" value="Prot_kinase_dom"/>
</dbReference>
<keyword evidence="10" id="KW-0519">Myristate</keyword>
<dbReference type="FunFam" id="1.10.510.10:FF:000398">
    <property type="entry name" value="Calcium-dependent protein kinase 1"/>
    <property type="match status" value="1"/>
</dbReference>
<dbReference type="FunFam" id="1.10.238.10:FF:000299">
    <property type="entry name" value="Uncharacterized protein"/>
    <property type="match status" value="1"/>
</dbReference>
<dbReference type="FunCoup" id="A0A0V0QHH0">
    <property type="interactions" value="3"/>
</dbReference>
<sequence>MERGKDEIVVKKQWFIKTNDNLTRIEDGYDFDPKKIVGSGTYGQVVKGKKKGTKQVRAIKIIPKKAVKNHERFKREIDIMRELDHPNIIKLYETFEDTRNIYLVMEMCEGGELFDRILDKGNFSELEARQVFKQMIQAINYCHKAGIAHRDLKPENFLYLTKHDDSPIKLIDFGLSKNYDDKNKMTTKAGTPYYISPEVLQGNYDQSCDVWSSGVILYILLSGVPPFYGNTDPEILQAVKKGEYSFDIEEFQGVSTAAKDIIRKMITKPSQRATPEQLLNDPWMKEDIKNKHKNLSLNFNALKNFTQHHRLKKVALTFIASQLSETEISDLGKLFRQLDKNGDGVLTVDEIREGLSGVGSSTYDEINKIISSIDTDGSGRVDYTEFIAATIERSLYMKDEKLHMAFRMLDLNNDGKISKEELKTVLGNEQDFKNKGDEYWDSMIGEVDRNGDGEIDYNEFIEMMKTISLKNR</sequence>
<evidence type="ECO:0000256" key="28">
    <source>
        <dbReference type="PROSITE-ProRule" id="PRU10141"/>
    </source>
</evidence>
<keyword evidence="15" id="KW-0106">Calcium</keyword>
<evidence type="ECO:0000256" key="21">
    <source>
        <dbReference type="ARBA" id="ARBA00023273"/>
    </source>
</evidence>
<dbReference type="InterPro" id="IPR050205">
    <property type="entry name" value="CDPK_Ser/Thr_kinases"/>
</dbReference>
<dbReference type="SMART" id="SM00054">
    <property type="entry name" value="EFh"/>
    <property type="match status" value="4"/>
</dbReference>
<dbReference type="AlphaFoldDB" id="A0A0V0QHH0"/>
<keyword evidence="11" id="KW-0479">Metal-binding</keyword>
<evidence type="ECO:0000256" key="29">
    <source>
        <dbReference type="RuleBase" id="RU000304"/>
    </source>
</evidence>
<evidence type="ECO:0000259" key="31">
    <source>
        <dbReference type="PROSITE" id="PS50222"/>
    </source>
</evidence>
<feature type="domain" description="EF-hand" evidence="31">
    <location>
        <begin position="326"/>
        <end position="361"/>
    </location>
</feature>
<evidence type="ECO:0000256" key="27">
    <source>
        <dbReference type="ARBA" id="ARBA00068067"/>
    </source>
</evidence>
<dbReference type="Gene3D" id="3.30.200.20">
    <property type="entry name" value="Phosphorylase Kinase, domain 1"/>
    <property type="match status" value="1"/>
</dbReference>
<evidence type="ECO:0000256" key="17">
    <source>
        <dbReference type="ARBA" id="ARBA00022846"/>
    </source>
</evidence>
<accession>A0A0V0QHH0</accession>
<keyword evidence="17" id="KW-0282">Flagellum</keyword>
<evidence type="ECO:0000256" key="24">
    <source>
        <dbReference type="ARBA" id="ARBA00047899"/>
    </source>
</evidence>
<comment type="caution">
    <text evidence="32">The sequence shown here is derived from an EMBL/GenBank/DDBJ whole genome shotgun (WGS) entry which is preliminary data.</text>
</comment>
<keyword evidence="22" id="KW-0449">Lipoprotein</keyword>
<comment type="cofactor">
    <cofactor evidence="1">
        <name>Mg(2+)</name>
        <dbReference type="ChEBI" id="CHEBI:18420"/>
    </cofactor>
</comment>
<dbReference type="PROSITE" id="PS00108">
    <property type="entry name" value="PROTEIN_KINASE_ST"/>
    <property type="match status" value="1"/>
</dbReference>
<evidence type="ECO:0000256" key="25">
    <source>
        <dbReference type="ARBA" id="ARBA00048679"/>
    </source>
</evidence>
<dbReference type="FunFam" id="3.30.200.20:FF:000315">
    <property type="entry name" value="Calcium-dependent protein kinase 3"/>
    <property type="match status" value="1"/>
</dbReference>
<dbReference type="InterPro" id="IPR011009">
    <property type="entry name" value="Kinase-like_dom_sf"/>
</dbReference>
<reference evidence="32 33" key="1">
    <citation type="journal article" date="2015" name="Sci. Rep.">
        <title>Genome of the facultative scuticociliatosis pathogen Pseudocohnilembus persalinus provides insight into its virulence through horizontal gene transfer.</title>
        <authorList>
            <person name="Xiong J."/>
            <person name="Wang G."/>
            <person name="Cheng J."/>
            <person name="Tian M."/>
            <person name="Pan X."/>
            <person name="Warren A."/>
            <person name="Jiang C."/>
            <person name="Yuan D."/>
            <person name="Miao W."/>
        </authorList>
    </citation>
    <scope>NUCLEOTIDE SEQUENCE [LARGE SCALE GENOMIC DNA]</scope>
    <source>
        <strain evidence="32">36N120E</strain>
    </source>
</reference>
<keyword evidence="13 28" id="KW-0547">Nucleotide-binding</keyword>
<evidence type="ECO:0000313" key="33">
    <source>
        <dbReference type="Proteomes" id="UP000054937"/>
    </source>
</evidence>
<evidence type="ECO:0000256" key="8">
    <source>
        <dbReference type="ARBA" id="ARBA00022527"/>
    </source>
</evidence>
<evidence type="ECO:0000256" key="19">
    <source>
        <dbReference type="ARBA" id="ARBA00023069"/>
    </source>
</evidence>
<keyword evidence="8 29" id="KW-0723">Serine/threonine-protein kinase</keyword>
<evidence type="ECO:0000256" key="15">
    <source>
        <dbReference type="ARBA" id="ARBA00022837"/>
    </source>
</evidence>
<evidence type="ECO:0000256" key="14">
    <source>
        <dbReference type="ARBA" id="ARBA00022777"/>
    </source>
</evidence>
<dbReference type="InterPro" id="IPR008271">
    <property type="entry name" value="Ser/Thr_kinase_AS"/>
</dbReference>
<dbReference type="GO" id="GO:0005886">
    <property type="term" value="C:plasma membrane"/>
    <property type="evidence" value="ECO:0007669"/>
    <property type="project" value="UniProtKB-SubCell"/>
</dbReference>
<dbReference type="PROSITE" id="PS00107">
    <property type="entry name" value="PROTEIN_KINASE_ATP"/>
    <property type="match status" value="1"/>
</dbReference>
<evidence type="ECO:0000256" key="1">
    <source>
        <dbReference type="ARBA" id="ARBA00001946"/>
    </source>
</evidence>
<dbReference type="InterPro" id="IPR017441">
    <property type="entry name" value="Protein_kinase_ATP_BS"/>
</dbReference>
<dbReference type="Gene3D" id="1.10.510.10">
    <property type="entry name" value="Transferase(Phosphotransferase) domain 1"/>
    <property type="match status" value="1"/>
</dbReference>